<keyword evidence="3" id="KW-1185">Reference proteome</keyword>
<reference evidence="2 3" key="1">
    <citation type="journal article" date="2014" name="PLoS Genet.">
        <title>Phylogenetically driven sequencing of extremely halophilic archaea reveals strategies for static and dynamic osmo-response.</title>
        <authorList>
            <person name="Becker E.A."/>
            <person name="Seitzer P.M."/>
            <person name="Tritt A."/>
            <person name="Larsen D."/>
            <person name="Krusor M."/>
            <person name="Yao A.I."/>
            <person name="Wu D."/>
            <person name="Madern D."/>
            <person name="Eisen J.A."/>
            <person name="Darling A.E."/>
            <person name="Facciotti M.T."/>
        </authorList>
    </citation>
    <scope>NUCLEOTIDE SEQUENCE [LARGE SCALE GENOMIC DNA]</scope>
    <source>
        <strain evidence="2 3">ATCC BAA-1512</strain>
    </source>
</reference>
<keyword evidence="1" id="KW-1133">Transmembrane helix</keyword>
<dbReference type="InterPro" id="IPR055966">
    <property type="entry name" value="DUF7544"/>
</dbReference>
<evidence type="ECO:0000313" key="2">
    <source>
        <dbReference type="EMBL" id="ELZ91577.1"/>
    </source>
</evidence>
<dbReference type="Pfam" id="PF24400">
    <property type="entry name" value="DUF7544"/>
    <property type="match status" value="1"/>
</dbReference>
<feature type="transmembrane region" description="Helical" evidence="1">
    <location>
        <begin position="272"/>
        <end position="299"/>
    </location>
</feature>
<keyword evidence="1" id="KW-0812">Transmembrane</keyword>
<accession>M0I6G1</accession>
<dbReference type="OrthoDB" id="137652at2157"/>
<comment type="caution">
    <text evidence="2">The sequence shown here is derived from an EMBL/GenBank/DDBJ whole genome shotgun (WGS) entry which is preliminary data.</text>
</comment>
<dbReference type="STRING" id="662479.C440_14724"/>
<evidence type="ECO:0008006" key="4">
    <source>
        <dbReference type="Google" id="ProtNLM"/>
    </source>
</evidence>
<protein>
    <recommendedName>
        <fullName evidence="4">Transmembrane protein</fullName>
    </recommendedName>
</protein>
<dbReference type="Proteomes" id="UP000011550">
    <property type="component" value="Unassembled WGS sequence"/>
</dbReference>
<proteinExistence type="predicted"/>
<dbReference type="EMBL" id="AOLN01000018">
    <property type="protein sequence ID" value="ELZ91577.1"/>
    <property type="molecule type" value="Genomic_DNA"/>
</dbReference>
<evidence type="ECO:0000256" key="1">
    <source>
        <dbReference type="SAM" id="Phobius"/>
    </source>
</evidence>
<name>M0I6G1_9EURY</name>
<dbReference type="PATRIC" id="fig|662479.7.peg.2984"/>
<gene>
    <name evidence="2" type="ORF">C440_14724</name>
</gene>
<dbReference type="RefSeq" id="WP_008321347.1">
    <property type="nucleotide sequence ID" value="NZ_AOLN01000018.1"/>
</dbReference>
<sequence length="343" mass="35962">MSWKAIDALDDARDATASLLLPFDAERWARLAFIAFFVGGFGSGGGGGAGNTGTSVPSGTGDVPVDSLPEFVTPENVFIATVGLLAVIVLLVLGFFFVGSVMQFVLVDGVVSKDIRIRKPFRERLGLGLRVFVFKAGLVLAVVLVLTLPVLALLFGGTPVGGLVLVVIPLIFLAIPVLLLLSAVLQLTTDFVVPTMIAEDRYVLSSVRRVLSVFRSELAEFGLYVVVRLFLGFAASIAVGIAALLLLFVAAIPFVIVGGGLAIAFSAAGVPLFSLAGGVVFGIIGVLFLLTTFAVSALVQMPVVTFFRYYSLFLLGSVDESLDLVSSFRTDDDSPAPEGPTPA</sequence>
<keyword evidence="1" id="KW-0472">Membrane</keyword>
<feature type="transmembrane region" description="Helical" evidence="1">
    <location>
        <begin position="245"/>
        <end position="265"/>
    </location>
</feature>
<feature type="transmembrane region" description="Helical" evidence="1">
    <location>
        <begin position="77"/>
        <end position="106"/>
    </location>
</feature>
<dbReference type="AlphaFoldDB" id="M0I6G1"/>
<organism evidence="2 3">
    <name type="scientific">Haloferax mucosum ATCC BAA-1512</name>
    <dbReference type="NCBI Taxonomy" id="662479"/>
    <lineage>
        <taxon>Archaea</taxon>
        <taxon>Methanobacteriati</taxon>
        <taxon>Methanobacteriota</taxon>
        <taxon>Stenosarchaea group</taxon>
        <taxon>Halobacteria</taxon>
        <taxon>Halobacteriales</taxon>
        <taxon>Haloferacaceae</taxon>
        <taxon>Haloferax</taxon>
    </lineage>
</organism>
<feature type="transmembrane region" description="Helical" evidence="1">
    <location>
        <begin position="127"/>
        <end position="154"/>
    </location>
</feature>
<feature type="transmembrane region" description="Helical" evidence="1">
    <location>
        <begin position="218"/>
        <end position="239"/>
    </location>
</feature>
<evidence type="ECO:0000313" key="3">
    <source>
        <dbReference type="Proteomes" id="UP000011550"/>
    </source>
</evidence>
<feature type="transmembrane region" description="Helical" evidence="1">
    <location>
        <begin position="160"/>
        <end position="181"/>
    </location>
</feature>